<organism evidence="1">
    <name type="scientific">viral metagenome</name>
    <dbReference type="NCBI Taxonomy" id="1070528"/>
    <lineage>
        <taxon>unclassified sequences</taxon>
        <taxon>metagenomes</taxon>
        <taxon>organismal metagenomes</taxon>
    </lineage>
</organism>
<accession>A0A6C0K0X1</accession>
<sequence length="303" mass="36108">MHRDELPFFLTSTLDNYRWKNNKLLLEYCRQAGLEHIPGLEQREGTNYISVVQSIILFYYPGRHDIVHCVLKVILRHLLTKFSDIPNEVIDSILSFLRTSQIKDLKTAFPLDFLFPIIDTHVKHRMTPALLRLYKRYRQLRPHYINNVYRLMALLYIQIQRQDIDIDEVGIGPEMGFENRFTITKEQFERRAGTFDQYYTFRDNKTNQSFSIDASEPDSKIQVLKIILDILLQSKESDPIIIFNFCTGTLPNCLVDLNYLFETMEREEEDRQEFENALQLVKSWKSTSEFTRRKRKPKPKRQD</sequence>
<proteinExistence type="predicted"/>
<name>A0A6C0K0X1_9ZZZZ</name>
<evidence type="ECO:0000313" key="1">
    <source>
        <dbReference type="EMBL" id="QHU11695.1"/>
    </source>
</evidence>
<reference evidence="1" key="1">
    <citation type="journal article" date="2020" name="Nature">
        <title>Giant virus diversity and host interactions through global metagenomics.</title>
        <authorList>
            <person name="Schulz F."/>
            <person name="Roux S."/>
            <person name="Paez-Espino D."/>
            <person name="Jungbluth S."/>
            <person name="Walsh D.A."/>
            <person name="Denef V.J."/>
            <person name="McMahon K.D."/>
            <person name="Konstantinidis K.T."/>
            <person name="Eloe-Fadrosh E.A."/>
            <person name="Kyrpides N.C."/>
            <person name="Woyke T."/>
        </authorList>
    </citation>
    <scope>NUCLEOTIDE SEQUENCE</scope>
    <source>
        <strain evidence="1">GVMAG-S-1101169-75</strain>
    </source>
</reference>
<protein>
    <submittedName>
        <fullName evidence="1">Uncharacterized protein</fullName>
    </submittedName>
</protein>
<dbReference type="AlphaFoldDB" id="A0A6C0K0X1"/>
<dbReference type="EMBL" id="MN740788">
    <property type="protein sequence ID" value="QHU11695.1"/>
    <property type="molecule type" value="Genomic_DNA"/>
</dbReference>